<organism evidence="4 5">
    <name type="scientific">Chlamydomonas schloesseri</name>
    <dbReference type="NCBI Taxonomy" id="2026947"/>
    <lineage>
        <taxon>Eukaryota</taxon>
        <taxon>Viridiplantae</taxon>
        <taxon>Chlorophyta</taxon>
        <taxon>core chlorophytes</taxon>
        <taxon>Chlorophyceae</taxon>
        <taxon>CS clade</taxon>
        <taxon>Chlamydomonadales</taxon>
        <taxon>Chlamydomonadaceae</taxon>
        <taxon>Chlamydomonas</taxon>
    </lineage>
</organism>
<feature type="compositionally biased region" description="Low complexity" evidence="3">
    <location>
        <begin position="194"/>
        <end position="212"/>
    </location>
</feature>
<accession>A0A835WKQ6</accession>
<dbReference type="PROSITE" id="PS00626">
    <property type="entry name" value="RCC1_2"/>
    <property type="match status" value="2"/>
</dbReference>
<feature type="compositionally biased region" description="Gly residues" evidence="3">
    <location>
        <begin position="2479"/>
        <end position="2488"/>
    </location>
</feature>
<dbReference type="SUPFAM" id="SSF50985">
    <property type="entry name" value="RCC1/BLIP-II"/>
    <property type="match status" value="1"/>
</dbReference>
<dbReference type="EMBL" id="JAEHOD010000016">
    <property type="protein sequence ID" value="KAG2448846.1"/>
    <property type="molecule type" value="Genomic_DNA"/>
</dbReference>
<keyword evidence="1" id="KW-0677">Repeat</keyword>
<feature type="compositionally biased region" description="Low complexity" evidence="3">
    <location>
        <begin position="2193"/>
        <end position="2204"/>
    </location>
</feature>
<feature type="compositionally biased region" description="Gly residues" evidence="3">
    <location>
        <begin position="2205"/>
        <end position="2226"/>
    </location>
</feature>
<comment type="caution">
    <text evidence="4">The sequence shown here is derived from an EMBL/GenBank/DDBJ whole genome shotgun (WGS) entry which is preliminary data.</text>
</comment>
<feature type="compositionally biased region" description="Low complexity" evidence="3">
    <location>
        <begin position="348"/>
        <end position="370"/>
    </location>
</feature>
<dbReference type="Gene3D" id="1.25.40.10">
    <property type="entry name" value="Tetratricopeptide repeat domain"/>
    <property type="match status" value="1"/>
</dbReference>
<feature type="region of interest" description="Disordered" evidence="3">
    <location>
        <begin position="1108"/>
        <end position="1141"/>
    </location>
</feature>
<feature type="region of interest" description="Disordered" evidence="3">
    <location>
        <begin position="3039"/>
        <end position="3129"/>
    </location>
</feature>
<dbReference type="PANTHER" id="PTHR45622:SF44">
    <property type="entry name" value="REGULATOR OF CHROMOSOME CONDENSATION (RCC1) FAMILY PROTEIN"/>
    <property type="match status" value="1"/>
</dbReference>
<feature type="compositionally biased region" description="Polar residues" evidence="3">
    <location>
        <begin position="1601"/>
        <end position="1624"/>
    </location>
</feature>
<evidence type="ECO:0000256" key="3">
    <source>
        <dbReference type="SAM" id="MobiDB-lite"/>
    </source>
</evidence>
<feature type="region of interest" description="Disordered" evidence="3">
    <location>
        <begin position="2408"/>
        <end position="2684"/>
    </location>
</feature>
<feature type="compositionally biased region" description="Basic and acidic residues" evidence="3">
    <location>
        <begin position="2710"/>
        <end position="2725"/>
    </location>
</feature>
<reference evidence="4" key="1">
    <citation type="journal article" date="2020" name="bioRxiv">
        <title>Comparative genomics of Chlamydomonas.</title>
        <authorList>
            <person name="Craig R.J."/>
            <person name="Hasan A.R."/>
            <person name="Ness R.W."/>
            <person name="Keightley P.D."/>
        </authorList>
    </citation>
    <scope>NUCLEOTIDE SEQUENCE</scope>
    <source>
        <strain evidence="4">CCAP 11/173</strain>
    </source>
</reference>
<feature type="compositionally biased region" description="Low complexity" evidence="3">
    <location>
        <begin position="2544"/>
        <end position="2563"/>
    </location>
</feature>
<feature type="compositionally biased region" description="Pro residues" evidence="3">
    <location>
        <begin position="2599"/>
        <end position="2609"/>
    </location>
</feature>
<dbReference type="InterPro" id="IPR009091">
    <property type="entry name" value="RCC1/BLIP-II"/>
</dbReference>
<feature type="compositionally biased region" description="Low complexity" evidence="3">
    <location>
        <begin position="331"/>
        <end position="341"/>
    </location>
</feature>
<proteinExistence type="predicted"/>
<feature type="compositionally biased region" description="Polar residues" evidence="3">
    <location>
        <begin position="2502"/>
        <end position="2516"/>
    </location>
</feature>
<feature type="region of interest" description="Disordered" evidence="3">
    <location>
        <begin position="1524"/>
        <end position="1637"/>
    </location>
</feature>
<feature type="compositionally biased region" description="Low complexity" evidence="3">
    <location>
        <begin position="1162"/>
        <end position="1177"/>
    </location>
</feature>
<feature type="region of interest" description="Disordered" evidence="3">
    <location>
        <begin position="194"/>
        <end position="390"/>
    </location>
</feature>
<feature type="compositionally biased region" description="Low complexity" evidence="3">
    <location>
        <begin position="295"/>
        <end position="316"/>
    </location>
</feature>
<protein>
    <submittedName>
        <fullName evidence="4">Uncharacterized protein</fullName>
    </submittedName>
</protein>
<feature type="region of interest" description="Disordered" evidence="3">
    <location>
        <begin position="1153"/>
        <end position="1197"/>
    </location>
</feature>
<feature type="compositionally biased region" description="Polar residues" evidence="3">
    <location>
        <begin position="1561"/>
        <end position="1571"/>
    </location>
</feature>
<name>A0A835WKQ6_9CHLO</name>
<feature type="compositionally biased region" description="Low complexity" evidence="3">
    <location>
        <begin position="3089"/>
        <end position="3101"/>
    </location>
</feature>
<feature type="compositionally biased region" description="Low complexity" evidence="3">
    <location>
        <begin position="1276"/>
        <end position="1285"/>
    </location>
</feature>
<feature type="repeat" description="RCC1" evidence="2">
    <location>
        <begin position="748"/>
        <end position="802"/>
    </location>
</feature>
<evidence type="ECO:0000256" key="1">
    <source>
        <dbReference type="ARBA" id="ARBA00022737"/>
    </source>
</evidence>
<feature type="region of interest" description="Disordered" evidence="3">
    <location>
        <begin position="2251"/>
        <end position="2324"/>
    </location>
</feature>
<feature type="compositionally biased region" description="Pro residues" evidence="3">
    <location>
        <begin position="1116"/>
        <end position="1125"/>
    </location>
</feature>
<dbReference type="PROSITE" id="PS50012">
    <property type="entry name" value="RCC1_3"/>
    <property type="match status" value="2"/>
</dbReference>
<feature type="compositionally biased region" description="Low complexity" evidence="3">
    <location>
        <begin position="59"/>
        <end position="102"/>
    </location>
</feature>
<feature type="region of interest" description="Disordered" evidence="3">
    <location>
        <begin position="1264"/>
        <end position="1285"/>
    </location>
</feature>
<feature type="compositionally biased region" description="Low complexity" evidence="3">
    <location>
        <begin position="3624"/>
        <end position="3634"/>
    </location>
</feature>
<gene>
    <name evidence="4" type="ORF">HYH02_006197</name>
</gene>
<feature type="compositionally biased region" description="Low complexity" evidence="3">
    <location>
        <begin position="3057"/>
        <end position="3074"/>
    </location>
</feature>
<feature type="repeat" description="RCC1" evidence="2">
    <location>
        <begin position="955"/>
        <end position="1004"/>
    </location>
</feature>
<feature type="region of interest" description="Disordered" evidence="3">
    <location>
        <begin position="1"/>
        <end position="165"/>
    </location>
</feature>
<feature type="compositionally biased region" description="Low complexity" evidence="3">
    <location>
        <begin position="849"/>
        <end position="862"/>
    </location>
</feature>
<dbReference type="SUPFAM" id="SSF48452">
    <property type="entry name" value="TPR-like"/>
    <property type="match status" value="1"/>
</dbReference>
<dbReference type="PANTHER" id="PTHR45622">
    <property type="entry name" value="UBIQUITIN-PROTEIN LIGASE E3A-RELATED"/>
    <property type="match status" value="1"/>
</dbReference>
<dbReference type="InterPro" id="IPR000408">
    <property type="entry name" value="Reg_chr_condens"/>
</dbReference>
<feature type="compositionally biased region" description="Low complexity" evidence="3">
    <location>
        <begin position="2644"/>
        <end position="2665"/>
    </location>
</feature>
<feature type="region of interest" description="Disordered" evidence="3">
    <location>
        <begin position="2875"/>
        <end position="2925"/>
    </location>
</feature>
<feature type="compositionally biased region" description="Low complexity" evidence="3">
    <location>
        <begin position="2469"/>
        <end position="2478"/>
    </location>
</feature>
<dbReference type="Pfam" id="PF13540">
    <property type="entry name" value="RCC1_2"/>
    <property type="match status" value="3"/>
</dbReference>
<evidence type="ECO:0000313" key="4">
    <source>
        <dbReference type="EMBL" id="KAG2448846.1"/>
    </source>
</evidence>
<feature type="region of interest" description="Disordered" evidence="3">
    <location>
        <begin position="2189"/>
        <end position="2226"/>
    </location>
</feature>
<feature type="compositionally biased region" description="Low complexity" evidence="3">
    <location>
        <begin position="20"/>
        <end position="33"/>
    </location>
</feature>
<evidence type="ECO:0000313" key="5">
    <source>
        <dbReference type="Proteomes" id="UP000613740"/>
    </source>
</evidence>
<feature type="region of interest" description="Disordered" evidence="3">
    <location>
        <begin position="1297"/>
        <end position="1317"/>
    </location>
</feature>
<dbReference type="GO" id="GO:0005737">
    <property type="term" value="C:cytoplasm"/>
    <property type="evidence" value="ECO:0007669"/>
    <property type="project" value="TreeGrafter"/>
</dbReference>
<keyword evidence="5" id="KW-1185">Reference proteome</keyword>
<dbReference type="InterPro" id="IPR051709">
    <property type="entry name" value="Ub-ligase/GTPase-reg"/>
</dbReference>
<feature type="compositionally biased region" description="Gly residues" evidence="3">
    <location>
        <begin position="1627"/>
        <end position="1637"/>
    </location>
</feature>
<dbReference type="InterPro" id="IPR011990">
    <property type="entry name" value="TPR-like_helical_dom_sf"/>
</dbReference>
<feature type="compositionally biased region" description="Polar residues" evidence="3">
    <location>
        <begin position="1"/>
        <end position="11"/>
    </location>
</feature>
<dbReference type="Gene3D" id="2.130.10.30">
    <property type="entry name" value="Regulator of chromosome condensation 1/beta-lactamase-inhibitor protein II"/>
    <property type="match status" value="3"/>
</dbReference>
<dbReference type="OrthoDB" id="553157at2759"/>
<sequence>MPQSGNGSQQGPKAPGVEGSKGARASGASVSGHVGAGLGVAGPSASRAAGLAPDSVVSSGRAGAQPKAAAGAAARTSGFGARASGTPSGSSSGAPPLKSSLKAGLPRTVRATGRPVELAPLSEAGSGVSGAGAGHEPALGLGSDGRHASPDPMRPRPGSGGAAALPALPRTLSSVAAGSSTVAGAVMSVTVSADGVGPLSHLPPASPAAALTTGGGSRHPASPPSQRFRASLTPLRDPPQPPADGHPHSPGADFSGRSPGSASQLLPGSPNRRMQPGLGGSMPPARGSRGGSRGGASPLRASLASAGGLGLSPAGRNSATSPNRMPRGNLSPGAAGSAPVSPGGGRAGSSAGARSPGGHQRPGSKQQAGSAGAGAGAKAPVPTRSRRHMPDPMGLLDVLTTAPGVIGEVQISPELWCMDVWKVLDGGCPQQRAWTFGSAAVTNAAAALAALTSVDSESGTAARVAGASGGETYTSPQPLAVLSGVVFKHVTAGSHHAAAVSEDGRLYLWGSDSRGQLGRGWAAAQHVACHPLPHEVALPMEASLEDMEGRLPDSLVQGIAASTEPKPSTEAMLAEATAAEETPETYVPPGPLALFPMPQVHAAGLAPADASSISMLDAAPGDMKAAALVAAAGGSRVAGMPGAAIAAVSVAAAASSSTNVSISGAMGDGMATVSGGAAAAAAAVQVAAAAGGVATSAAANEAAAAAAATAAKRTMVMDNLHVYRLMLGLPVRTVACGALHTLAALEGGGVMGWGDNASGQATGRAGVPAVRVGAPTRIVDFEGVEVLCLSAGLTHSAAVTAKGVLYTWGSNRHGRLGLGPGAGATHDASPRRDTRPPGPDGGHSPADGPSSSAYPQPYSAKPMSPPRSPKLLTGPATSPFLQDPLPTTAAMLAHAGMNPDGLHDDAKRGMTHPPTPVTFNLPPAGKGAEPGPPLALRVVSVACGFRHTLALTDTGDVWAWGSNATQALGLSDFDDRSSPVPVPSLPPVTAIAAGSVSAAICGEGRLFLWGADPYLNPWVQRNRAGGPGSNVMTPRSALQPVIHRVRWLGPHRFRSVSLGSRHAVAVTTHQRLYWWGDEDVLPGAMQYGAAKLPNRCPAPEDYLALPVREEDSDRSVPPPPPPPPEAMDDNSGPGGGTGASQNRLTAFRLFSSRDAPRPSDELGGAPPGGLASPSRSRAPSMWGMAPGQGAGGPLSPHVLDAAFGGGVDGAGEDAPDPLTVRLSVFNGRVFVSIRHKPQRLTGLGLTRNSSPLRRMRLRSQAGALSMAGMGGGGSSAGLRSNGGSNTQIANEASLAAGLAPLGSGPPSPTARSAGAAGGIGGSGAANSTGGGVPTAAGGFGAGSGAAAAAAAAASGGTAGSLFSGDEPVMMVACGEGQTVCLCGQTRYSVSLDETRHALMLVLRQYARHWHATRRLSSTRLAAVGGSPKRVRARTADRRPSSARSLRSFFTSGRGGGGGGGGWFEGTAFPAVELEERPADPRDELASLDMLLVFCRQAGLIDNISEYNDVIELYRIQITNKQARIPPSQQQLAEMGGPGTNNPTGPVNMLPVRLHSPALDASPSQRTLSDQPSDGARPGGRVGFGSFPPHSGGNDPGAGASPLNSRGTFTRFSSSLGMGGSQPTTPAGGSGGLLPGNPGGGLYGEASLALIPEDNSVCDGGAGSALAGNPSALSLGGEGGEGPVPGTPPSLRIVDMRQFMPHADLDETSGPDERLHDSEVLDLLLGLMQNRQLASQSLAQHNLPLPALMRQLAARFFSRLRGSACTAPMPWVLGQVIRTEMLRALDSGPNSLTLHQAYIFLTSERSAPQDLHLSMQDMRLGLAQVEQPFTVPLMRLAQFIRQSGMLPRLLSRLISHMHKAAEYYLDRLTVAEQVPWWWPPEVLRERRAAVSGIGLGAVSSWVRADMPSMWVVPHTNNLLGIETLAGVVYDFDILGVTIGTTRKALRNQLTSEEQLALEQAKRDRLLAYVLVHLFGQYLVPVSEPWDMRPDRVLNHPVSYPQFIEILSACLSVKAASQSPTGALMPSVQLLPTLGDTLQHLPALLEAIGLWREKILYPWKFNRVKHNDVELQRQVDRAFSLYCTIDPLAQTLGINIYQFTQLIRDTDMADKTLTMERIQEVFAAVALVRVRNVPALKHGKDRPQSRQNENMEWTGLTAAQIIRLSTSQFAYTVAQHKLEEHLMLREQAISGAAGGRQRSPQQHPPGSSGGRGGAAGAGAGAGAEAGGGGTPAGGGLSLAMALKAAAQRSAHEVEAAEAGVGGPGPQRPSWVSKQEAAPPTTTAKRPSGLQAQDLAGPSSPGPGSPTTRSRSITGASGGGLTAPGGAMSSASAAAAAAAVFITKLKRPGRNGGSGSRTRDLAGILRSRTQSNQMSFDAGLDASGLPAGLTALVMGMRDMAAHSAHAQALAGLDVPGGGGAQQLQQHPPHGPAEQPPVGFSATDEEDDLGLSWPSFTTEHFADSEPGTPVSRSAANTSPGSSPGAGGGGFGTFGFYPEDAGHGHSRNTSPLRPSGFSPSRQGRPPLLAPSTAPGDGRISPAAALLEDAQGSPGPQAAGPQQQQQGAAMVRGEPSMKTLEVVASAQLPPEDPFEALSRAGGPGGPLPPPPPPPLTDESDASPERRRGGAGGGGRVQLVEPDEASQRHPAGSGAAGARGRSARNVRSARNAGPGGGGPRATSAVSKKNFGFGSGVARKTMLAEGVTAEDAAAKGAAGKDGDKAAAADDKPGGKGAASKEPQLQSQQAAAGTDSGGGANGRHRSPGRSNLSRVSRVAANDEQRARSPSPAHGLDPDIHGGPSTDRAMGSGAAGDGAGPSSPSRGPRTPDRDRWVSSPDRAGRSPRTNSVVVIDPALGPAGAMAAAAAAGRPLSRDVLMRLTGGADGEQRPGSRGSLASPLHDVLGDSLGSPPRSPLRRIETSSSSSESEGEVIGGVNRLVMTKHDLATSGGGKGAKKLSAQPGTLLTREQFSEVIQRLAVIKYSKISSPMAAWRLLIERHVLPVVETRSTKFDKYLEEMMGPSIMSLVLAWEPQLKALFRIYGKEESKQTTGKPPGAHHASRPGTAAASRPGSRSASRPGTAVAGPSRPVTARANSTPRPGTSPSRPTTAKRGRSPAAHNSNPGTPPPGATRSNPDRITMSFVQFLQLCQDRKVIPALIQPAGLEEIFRRVNFMDGVESYIQNMAYPQFVDAVCLTGMTIYHHPRYKEQGMSVEDMLETFFSQLCSLKRARTRQNQARSAIESTAAAAAAAVRGANAGKNPYAEWWSLRFEKQQAGAGGHTPAWSYLSSVEYAPVLLQELVMPPPPVPEAVDLLLARAADLHNRGDCPAALEAFERAAAAWRAAVSGEGTLPLGASLALSPEQEIYLCLARASVLMSCGRDGPASALYDCAEEQLARLPEGHMAEPLIHGCRGHLLYHCGQLQAAFEHLVQAKVLREQHPDLGSHHVDTALSHHNLACCLDRLGKTHMALRLLGGAADTFRVVLGPTHPRTTTATRNLQHMQHRLMKLDLKYRSVAQEQAEAEQHAVIEALHRAAGRGLRGRRPGVDPVAGAGGLNAPGMPLALRREQANAALAAAAAAAAVLAPRRLEPLKMSAKDRLAAFQLRVHGGGGGGGASASAGHGDEDSPPGSPASGSYARGPAYTRGRNGVKYYRSKHDPDYLGGGLHRPHPDVVATYEAVRADIAAHAAGAVHARVPEGTVVIQRGAGAGGHQHHGGVGGHRGGHHGLGEDVPGPVRAFRGGVLDKTLQARKYKVERRFGMPPPPSESAQKAQRQHLQAVNRGLQARRANVLAAAMLEELNARLTGAEVEREAPVTDRLADVLTGTAATAAAGGLPGRGGKAGAGWEDDDESDAASLRSLRM</sequence>
<evidence type="ECO:0000256" key="2">
    <source>
        <dbReference type="PROSITE-ProRule" id="PRU00235"/>
    </source>
</evidence>
<dbReference type="Proteomes" id="UP000613740">
    <property type="component" value="Unassembled WGS sequence"/>
</dbReference>
<feature type="region of interest" description="Disordered" evidence="3">
    <location>
        <begin position="3819"/>
        <end position="3854"/>
    </location>
</feature>
<feature type="region of interest" description="Disordered" evidence="3">
    <location>
        <begin position="3603"/>
        <end position="3642"/>
    </location>
</feature>
<feature type="compositionally biased region" description="Gly residues" evidence="3">
    <location>
        <begin position="3826"/>
        <end position="3835"/>
    </location>
</feature>
<feature type="region of interest" description="Disordered" evidence="3">
    <location>
        <begin position="2703"/>
        <end position="2842"/>
    </location>
</feature>
<feature type="region of interest" description="Disordered" evidence="3">
    <location>
        <begin position="817"/>
        <end position="882"/>
    </location>
</feature>